<gene>
    <name evidence="3" type="ORF">PXEA_LOCUS35506</name>
</gene>
<organism evidence="3 4">
    <name type="scientific">Protopolystoma xenopodis</name>
    <dbReference type="NCBI Taxonomy" id="117903"/>
    <lineage>
        <taxon>Eukaryota</taxon>
        <taxon>Metazoa</taxon>
        <taxon>Spiralia</taxon>
        <taxon>Lophotrochozoa</taxon>
        <taxon>Platyhelminthes</taxon>
        <taxon>Monogenea</taxon>
        <taxon>Polyopisthocotylea</taxon>
        <taxon>Polystomatidea</taxon>
        <taxon>Polystomatidae</taxon>
        <taxon>Protopolystoma</taxon>
    </lineage>
</organism>
<dbReference type="InterPro" id="IPR051856">
    <property type="entry name" value="CSR-E3_Ligase_Protein"/>
</dbReference>
<dbReference type="EMBL" id="CAAALY010272420">
    <property type="protein sequence ID" value="VEL42066.1"/>
    <property type="molecule type" value="Genomic_DNA"/>
</dbReference>
<keyword evidence="2" id="KW-0812">Transmembrane</keyword>
<dbReference type="Proteomes" id="UP000784294">
    <property type="component" value="Unassembled WGS sequence"/>
</dbReference>
<feature type="transmembrane region" description="Helical" evidence="2">
    <location>
        <begin position="85"/>
        <end position="107"/>
    </location>
</feature>
<dbReference type="PANTHER" id="PTHR21041:SF9">
    <property type="entry name" value="DENDRITIC CELL-SPECIFIC TRANSMEMBRANE PROTEIN-LIKE DOMAIN-CONTAINING PROTEIN"/>
    <property type="match status" value="1"/>
</dbReference>
<evidence type="ECO:0000256" key="2">
    <source>
        <dbReference type="SAM" id="Phobius"/>
    </source>
</evidence>
<evidence type="ECO:0008006" key="5">
    <source>
        <dbReference type="Google" id="ProtNLM"/>
    </source>
</evidence>
<feature type="transmembrane region" description="Helical" evidence="2">
    <location>
        <begin position="395"/>
        <end position="414"/>
    </location>
</feature>
<evidence type="ECO:0000256" key="1">
    <source>
        <dbReference type="SAM" id="MobiDB-lite"/>
    </source>
</evidence>
<accession>A0A3S5BBJ3</accession>
<evidence type="ECO:0000313" key="3">
    <source>
        <dbReference type="EMBL" id="VEL42066.1"/>
    </source>
</evidence>
<name>A0A3S5BBJ3_9PLAT</name>
<comment type="caution">
    <text evidence="3">The sequence shown here is derived from an EMBL/GenBank/DDBJ whole genome shotgun (WGS) entry which is preliminary data.</text>
</comment>
<feature type="transmembrane region" description="Helical" evidence="2">
    <location>
        <begin position="153"/>
        <end position="174"/>
    </location>
</feature>
<keyword evidence="2" id="KW-1133">Transmembrane helix</keyword>
<proteinExistence type="predicted"/>
<protein>
    <recommendedName>
        <fullName evidence="5">Dendritic cell-specific transmembrane protein-like domain-containing protein</fullName>
    </recommendedName>
</protein>
<keyword evidence="2" id="KW-0472">Membrane</keyword>
<feature type="transmembrane region" description="Helical" evidence="2">
    <location>
        <begin position="113"/>
        <end position="132"/>
    </location>
</feature>
<dbReference type="PANTHER" id="PTHR21041">
    <property type="entry name" value="DENDRITIC CELL-SPECIFIC TRANSMEMBRANE PROTEIN"/>
    <property type="match status" value="1"/>
</dbReference>
<feature type="compositionally biased region" description="Polar residues" evidence="1">
    <location>
        <begin position="1"/>
        <end position="11"/>
    </location>
</feature>
<evidence type="ECO:0000313" key="4">
    <source>
        <dbReference type="Proteomes" id="UP000784294"/>
    </source>
</evidence>
<feature type="region of interest" description="Disordered" evidence="1">
    <location>
        <begin position="1"/>
        <end position="21"/>
    </location>
</feature>
<dbReference type="AlphaFoldDB" id="A0A3S5BBJ3"/>
<feature type="non-terminal residue" evidence="3">
    <location>
        <position position="420"/>
    </location>
</feature>
<dbReference type="OrthoDB" id="6598372at2759"/>
<sequence>MDDEMSSSNEGTATEERQLAEEQRRREKMIQHLDDMAKPFFLLRICQFMCRSLCPFRCTIAPSLRSPVQKDAVERSYMNLLMENIISNFPAALSSVFVGYIAYLLFLFTSERLALSVIVTCFLLVLILFGMADSQSSRILFYLSLPYFVAERLRWILLLYATFLVIFGSGLNFLQNASVFRNAIACIFAQVYANFELILRITTSPFKLVSKRIHSIINRYNNYMEKIRRLLRGLRFSLFKTRLILDSRATWSNVIVETCSSKNAIENLCLSVVTDFHHICVDGLISSALAPFCWPVHLMGRIFCPSLHSLASMCKEFKQKSIEKLPTDVLPTEAYIGDTINQIYEITGRKNLTIEAGDIPLDMDVNMNISGKTDFMEMLEQQIDIYAGIIELGKIIFAWMTIIWTVASLIRTVWKAYLFR</sequence>
<reference evidence="3" key="1">
    <citation type="submission" date="2018-11" db="EMBL/GenBank/DDBJ databases">
        <authorList>
            <consortium name="Pathogen Informatics"/>
        </authorList>
    </citation>
    <scope>NUCLEOTIDE SEQUENCE</scope>
</reference>
<keyword evidence="4" id="KW-1185">Reference proteome</keyword>